<protein>
    <recommendedName>
        <fullName evidence="1">Dienelactone hydrolase domain-containing protein</fullName>
    </recommendedName>
</protein>
<dbReference type="Gene3D" id="3.40.50.1820">
    <property type="entry name" value="alpha/beta hydrolase"/>
    <property type="match status" value="1"/>
</dbReference>
<dbReference type="SUPFAM" id="SSF53474">
    <property type="entry name" value="alpha/beta-Hydrolases"/>
    <property type="match status" value="1"/>
</dbReference>
<evidence type="ECO:0000313" key="3">
    <source>
        <dbReference type="Proteomes" id="UP001210925"/>
    </source>
</evidence>
<gene>
    <name evidence="2" type="ORF">HK103_005905</name>
</gene>
<evidence type="ECO:0000313" key="2">
    <source>
        <dbReference type="EMBL" id="KAJ3261297.1"/>
    </source>
</evidence>
<accession>A0AAD5Y7Z4</accession>
<comment type="caution">
    <text evidence="2">The sequence shown here is derived from an EMBL/GenBank/DDBJ whole genome shotgun (WGS) entry which is preliminary data.</text>
</comment>
<dbReference type="Pfam" id="PF01738">
    <property type="entry name" value="DLH"/>
    <property type="match status" value="1"/>
</dbReference>
<dbReference type="InterPro" id="IPR002925">
    <property type="entry name" value="Dienelactn_hydro"/>
</dbReference>
<dbReference type="GO" id="GO:0016787">
    <property type="term" value="F:hydrolase activity"/>
    <property type="evidence" value="ECO:0007669"/>
    <property type="project" value="InterPro"/>
</dbReference>
<dbReference type="Proteomes" id="UP001210925">
    <property type="component" value="Unassembled WGS sequence"/>
</dbReference>
<dbReference type="InterPro" id="IPR029058">
    <property type="entry name" value="AB_hydrolase_fold"/>
</dbReference>
<evidence type="ECO:0000259" key="1">
    <source>
        <dbReference type="Pfam" id="PF01738"/>
    </source>
</evidence>
<dbReference type="AlphaFoldDB" id="A0AAD5Y7Z4"/>
<name>A0AAD5Y7Z4_9FUNG</name>
<feature type="domain" description="Dienelactone hydrolase" evidence="1">
    <location>
        <begin position="18"/>
        <end position="214"/>
    </location>
</feature>
<proteinExistence type="predicted"/>
<dbReference type="EMBL" id="JADGKB010000006">
    <property type="protein sequence ID" value="KAJ3261297.1"/>
    <property type="molecule type" value="Genomic_DNA"/>
</dbReference>
<sequence length="220" mass="24680">MLITEYFVDLQTPTGQMRVHVFHPPKLNKYPGVAVFTEIYQVTGPVQRFCRQICSQGYIVATPESYHEFLPLGHVIPYDTPGTDLGNKLKIEKSLKGYDDDSKVLLDYLESLSSCTGSLGATGMCLGCAFDKRVKAAVCYFPTDIHKESLSSGSDSLERTGEIKGELLMIFGKQDTHIPQEGRLKIYTNLVEKNVLFSWCEFQAQHAFIRDESSKGRIVL</sequence>
<keyword evidence="3" id="KW-1185">Reference proteome</keyword>
<organism evidence="2 3">
    <name type="scientific">Boothiomyces macroporosus</name>
    <dbReference type="NCBI Taxonomy" id="261099"/>
    <lineage>
        <taxon>Eukaryota</taxon>
        <taxon>Fungi</taxon>
        <taxon>Fungi incertae sedis</taxon>
        <taxon>Chytridiomycota</taxon>
        <taxon>Chytridiomycota incertae sedis</taxon>
        <taxon>Chytridiomycetes</taxon>
        <taxon>Rhizophydiales</taxon>
        <taxon>Terramycetaceae</taxon>
        <taxon>Boothiomyces</taxon>
    </lineage>
</organism>
<reference evidence="2" key="1">
    <citation type="submission" date="2020-05" db="EMBL/GenBank/DDBJ databases">
        <title>Phylogenomic resolution of chytrid fungi.</title>
        <authorList>
            <person name="Stajich J.E."/>
            <person name="Amses K."/>
            <person name="Simmons R."/>
            <person name="Seto K."/>
            <person name="Myers J."/>
            <person name="Bonds A."/>
            <person name="Quandt C.A."/>
            <person name="Barry K."/>
            <person name="Liu P."/>
            <person name="Grigoriev I."/>
            <person name="Longcore J.E."/>
            <person name="James T.Y."/>
        </authorList>
    </citation>
    <scope>NUCLEOTIDE SEQUENCE</scope>
    <source>
        <strain evidence="2">PLAUS21</strain>
    </source>
</reference>
<dbReference type="PANTHER" id="PTHR47562:SF2">
    <property type="entry name" value="CARBOXYMETHYLENEBUTENOLIDASE-RELATED"/>
    <property type="match status" value="1"/>
</dbReference>
<dbReference type="PANTHER" id="PTHR47562">
    <property type="match status" value="1"/>
</dbReference>